<sequence>MKSVENSYKRATFALISNCEHGARIKDADPAKSMERSAPAIVSTDLCGSPSATVGIYGGRDREGLGVPGEAVPPCQLRDGQEAKLAAAYSLQKGHNA</sequence>
<organism evidence="1 2">
    <name type="scientific">Ascaris lumbricoides</name>
    <name type="common">Giant roundworm</name>
    <dbReference type="NCBI Taxonomy" id="6252"/>
    <lineage>
        <taxon>Eukaryota</taxon>
        <taxon>Metazoa</taxon>
        <taxon>Ecdysozoa</taxon>
        <taxon>Nematoda</taxon>
        <taxon>Chromadorea</taxon>
        <taxon>Rhabditida</taxon>
        <taxon>Spirurina</taxon>
        <taxon>Ascaridomorpha</taxon>
        <taxon>Ascaridoidea</taxon>
        <taxon>Ascarididae</taxon>
        <taxon>Ascaris</taxon>
    </lineage>
</organism>
<reference evidence="2" key="1">
    <citation type="submission" date="2017-02" db="UniProtKB">
        <authorList>
            <consortium name="WormBaseParasite"/>
        </authorList>
    </citation>
    <scope>IDENTIFICATION</scope>
</reference>
<evidence type="ECO:0000313" key="2">
    <source>
        <dbReference type="WBParaSite" id="ALUE_0000392501-mRNA-1"/>
    </source>
</evidence>
<dbReference type="WBParaSite" id="ALUE_0000392501-mRNA-1">
    <property type="protein sequence ID" value="ALUE_0000392501-mRNA-1"/>
    <property type="gene ID" value="ALUE_0000392501"/>
</dbReference>
<dbReference type="Proteomes" id="UP000036681">
    <property type="component" value="Unplaced"/>
</dbReference>
<dbReference type="AlphaFoldDB" id="A0A0M3HPQ0"/>
<name>A0A0M3HPQ0_ASCLU</name>
<protein>
    <submittedName>
        <fullName evidence="2">Uncharacterized protein</fullName>
    </submittedName>
</protein>
<keyword evidence="1" id="KW-1185">Reference proteome</keyword>
<proteinExistence type="predicted"/>
<evidence type="ECO:0000313" key="1">
    <source>
        <dbReference type="Proteomes" id="UP000036681"/>
    </source>
</evidence>
<accession>A0A0M3HPQ0</accession>